<name>R0LUU7_ANAPL</name>
<keyword evidence="2" id="KW-1185">Reference proteome</keyword>
<dbReference type="AlphaFoldDB" id="R0LUU7"/>
<gene>
    <name evidence="1" type="ORF">Anapl_04526</name>
</gene>
<sequence length="172" mass="18850">MAKSANVRKHATEEVALVVWFPSCHSGNCILPSHTDLSIIADTGKAPSDCHKDQPELADRFPPWGQESVLGQPPELIFLGAQSDAAGSHYVQGSGVYFRAALFATVILQFVQMEQSKPLKQKSWESACEEGMEMESTMLLALTKCLHWVEALPPVQAINCKGLALFSRLIHC</sequence>
<proteinExistence type="predicted"/>
<evidence type="ECO:0000313" key="1">
    <source>
        <dbReference type="EMBL" id="EOB05560.1"/>
    </source>
</evidence>
<organism evidence="1 2">
    <name type="scientific">Anas platyrhynchos</name>
    <name type="common">Mallard</name>
    <name type="synonym">Anas boschas</name>
    <dbReference type="NCBI Taxonomy" id="8839"/>
    <lineage>
        <taxon>Eukaryota</taxon>
        <taxon>Metazoa</taxon>
        <taxon>Chordata</taxon>
        <taxon>Craniata</taxon>
        <taxon>Vertebrata</taxon>
        <taxon>Euteleostomi</taxon>
        <taxon>Archelosauria</taxon>
        <taxon>Archosauria</taxon>
        <taxon>Dinosauria</taxon>
        <taxon>Saurischia</taxon>
        <taxon>Theropoda</taxon>
        <taxon>Coelurosauria</taxon>
        <taxon>Aves</taxon>
        <taxon>Neognathae</taxon>
        <taxon>Galloanserae</taxon>
        <taxon>Anseriformes</taxon>
        <taxon>Anatidae</taxon>
        <taxon>Anatinae</taxon>
        <taxon>Anas</taxon>
    </lineage>
</organism>
<accession>R0LUU7</accession>
<protein>
    <submittedName>
        <fullName evidence="1">Uncharacterized protein</fullName>
    </submittedName>
</protein>
<dbReference type="Proteomes" id="UP000296049">
    <property type="component" value="Unassembled WGS sequence"/>
</dbReference>
<dbReference type="EMBL" id="KB742682">
    <property type="protein sequence ID" value="EOB05560.1"/>
    <property type="molecule type" value="Genomic_DNA"/>
</dbReference>
<reference evidence="2" key="1">
    <citation type="journal article" date="2013" name="Nat. Genet.">
        <title>The duck genome and transcriptome provide insight into an avian influenza virus reservoir species.</title>
        <authorList>
            <person name="Huang Y."/>
            <person name="Li Y."/>
            <person name="Burt D.W."/>
            <person name="Chen H."/>
            <person name="Zhang Y."/>
            <person name="Qian W."/>
            <person name="Kim H."/>
            <person name="Gan S."/>
            <person name="Zhao Y."/>
            <person name="Li J."/>
            <person name="Yi K."/>
            <person name="Feng H."/>
            <person name="Zhu P."/>
            <person name="Li B."/>
            <person name="Liu Q."/>
            <person name="Fairley S."/>
            <person name="Magor K.E."/>
            <person name="Du Z."/>
            <person name="Hu X."/>
            <person name="Goodman L."/>
            <person name="Tafer H."/>
            <person name="Vignal A."/>
            <person name="Lee T."/>
            <person name="Kim K.W."/>
            <person name="Sheng Z."/>
            <person name="An Y."/>
            <person name="Searle S."/>
            <person name="Herrero J."/>
            <person name="Groenen M.A."/>
            <person name="Crooijmans R.P."/>
            <person name="Faraut T."/>
            <person name="Cai Q."/>
            <person name="Webster R.G."/>
            <person name="Aldridge J.R."/>
            <person name="Warren W.C."/>
            <person name="Bartschat S."/>
            <person name="Kehr S."/>
            <person name="Marz M."/>
            <person name="Stadler P.F."/>
            <person name="Smith J."/>
            <person name="Kraus R.H."/>
            <person name="Zhao Y."/>
            <person name="Ren L."/>
            <person name="Fei J."/>
            <person name="Morisson M."/>
            <person name="Kaiser P."/>
            <person name="Griffin D.K."/>
            <person name="Rao M."/>
            <person name="Pitel F."/>
            <person name="Wang J."/>
            <person name="Li N."/>
        </authorList>
    </citation>
    <scope>NUCLEOTIDE SEQUENCE [LARGE SCALE GENOMIC DNA]</scope>
</reference>
<evidence type="ECO:0000313" key="2">
    <source>
        <dbReference type="Proteomes" id="UP000296049"/>
    </source>
</evidence>